<dbReference type="PANTHER" id="PTHR43329">
    <property type="entry name" value="EPOXIDE HYDROLASE"/>
    <property type="match status" value="1"/>
</dbReference>
<sequence>MFSCLTLLFYFFVLLASPLLDASRASALTLEPIRSTVTKRGFVYSYYYSAPRASRPTILFLHGFPSTHEDWSAQISYFSAKGYGIIAPDLLGFGGTSAPEDVNDYKILDIAGDVADILSHQKVNKVIGVAHDWGSVVLARLLNAHIDLFSSAAFLSVGYLTPQPNFNFDEEIAELHQLVGYDVYGYMKFFAEDDAASLTLKHLDSFYSLFFPSIPLVWKTDLAPLNKTKLWLEENRIIPRARYWTAQQENAHQQRLLKKGLKAPLLWYRGWVEGLNNAGDASYNLTIPVFYGATLQDYVNLPSLNIPGMQAACSNLVVHDFNTTHWPQFEVPNEVNQALGIFSVALKQSSQLARPLLKSTMTPAATPEGHSIRSTVVRRGFLYSYLYKSPGHNKPTILFVAGFPSTRHEWDSQVAYFSEKGYGIIAPDLLGYGGTSAPENVEDYKLLDMAEDVIDILDHAKVHKVIGVGHDWGSMLLSRLVNVHVDRFLAAAFLSVGYNTPRPNFNFDEYIKQLHQEVGYDVFGYMKFLAEDDAADLITKHLDSFYSLFFPSKPLIWKTDLAPLGRAKKWIEENKQLPRPAWWTAEKEAEHKKYLSQKGIKAPLLWYRSWVIGGNNALDATIPLPAYNLSIPVFYGPTLQDYVDLVSLTLPTMRERCSNLVTHEFNTTHWVMAEAPDELNAALLTCVAAIITSPLLLPTRASPTPLDENALKSIVVRRGYVYSYFHKSPGPDQPTILFLPGFPNTYHAWESQISYFSDRGYGVIAPDQEVGYDVFGYMKFLAEDDAADILTEHLDSFYGLFFPSIPLVWKTILGPLGKAKEWIEENRQLPRAAWWTAEQEAEHRKYLLQKGLKGPLLWYKSWVIGGNNVLDATIPLAAYNLSIPVFYGATLQDYVDLVNLTLPTMQGTCSNLVTHNFNTTHWVMQEAPDEVNTALGQFFNALSG</sequence>
<dbReference type="Pfam" id="PF00561">
    <property type="entry name" value="Abhydrolase_1"/>
    <property type="match status" value="2"/>
</dbReference>
<dbReference type="InterPro" id="IPR029058">
    <property type="entry name" value="AB_hydrolase_fold"/>
</dbReference>
<dbReference type="SUPFAM" id="SSF53474">
    <property type="entry name" value="alpha/beta-Hydrolases"/>
    <property type="match status" value="3"/>
</dbReference>
<protein>
    <recommendedName>
        <fullName evidence="4">AB hydrolase-1 domain-containing protein</fullName>
    </recommendedName>
</protein>
<dbReference type="OrthoDB" id="408373at2759"/>
<evidence type="ECO:0000256" key="3">
    <source>
        <dbReference type="SAM" id="SignalP"/>
    </source>
</evidence>
<dbReference type="InterPro" id="IPR000073">
    <property type="entry name" value="AB_hydrolase_1"/>
</dbReference>
<evidence type="ECO:0000256" key="1">
    <source>
        <dbReference type="ARBA" id="ARBA00022801"/>
    </source>
</evidence>
<keyword evidence="6" id="KW-1185">Reference proteome</keyword>
<evidence type="ECO:0000313" key="6">
    <source>
        <dbReference type="Proteomes" id="UP000284706"/>
    </source>
</evidence>
<dbReference type="InterPro" id="IPR000639">
    <property type="entry name" value="Epox_hydrolase-like"/>
</dbReference>
<comment type="caution">
    <text evidence="5">The sequence shown here is derived from an EMBL/GenBank/DDBJ whole genome shotgun (WGS) entry which is preliminary data.</text>
</comment>
<keyword evidence="3" id="KW-0732">Signal</keyword>
<gene>
    <name evidence="5" type="ORF">CVT26_008301</name>
</gene>
<accession>A0A409WPG8</accession>
<dbReference type="Proteomes" id="UP000284706">
    <property type="component" value="Unassembled WGS sequence"/>
</dbReference>
<feature type="domain" description="AB hydrolase-1" evidence="4">
    <location>
        <begin position="56"/>
        <end position="330"/>
    </location>
</feature>
<evidence type="ECO:0000313" key="5">
    <source>
        <dbReference type="EMBL" id="PPQ80396.1"/>
    </source>
</evidence>
<feature type="chain" id="PRO_5019384801" description="AB hydrolase-1 domain-containing protein" evidence="3">
    <location>
        <begin position="17"/>
        <end position="944"/>
    </location>
</feature>
<dbReference type="InParanoid" id="A0A409WPG8"/>
<feature type="signal peptide" evidence="3">
    <location>
        <begin position="1"/>
        <end position="16"/>
    </location>
</feature>
<feature type="domain" description="AB hydrolase-1" evidence="4">
    <location>
        <begin position="395"/>
        <end position="540"/>
    </location>
</feature>
<dbReference type="Gene3D" id="3.40.50.1820">
    <property type="entry name" value="alpha/beta hydrolase"/>
    <property type="match status" value="4"/>
</dbReference>
<dbReference type="STRING" id="231916.A0A409WPG8"/>
<name>A0A409WPG8_9AGAR</name>
<reference evidence="5 6" key="1">
    <citation type="journal article" date="2018" name="Evol. Lett.">
        <title>Horizontal gene cluster transfer increased hallucinogenic mushroom diversity.</title>
        <authorList>
            <person name="Reynolds H.T."/>
            <person name="Vijayakumar V."/>
            <person name="Gluck-Thaler E."/>
            <person name="Korotkin H.B."/>
            <person name="Matheny P.B."/>
            <person name="Slot J.C."/>
        </authorList>
    </citation>
    <scope>NUCLEOTIDE SEQUENCE [LARGE SCALE GENOMIC DNA]</scope>
    <source>
        <strain evidence="5 6">SRW20</strain>
    </source>
</reference>
<evidence type="ECO:0000256" key="2">
    <source>
        <dbReference type="ARBA" id="ARBA00038334"/>
    </source>
</evidence>
<dbReference type="GO" id="GO:0016787">
    <property type="term" value="F:hydrolase activity"/>
    <property type="evidence" value="ECO:0007669"/>
    <property type="project" value="UniProtKB-KW"/>
</dbReference>
<comment type="similarity">
    <text evidence="2">Belongs to the AB hydrolase superfamily. Epoxide hydrolase family.</text>
</comment>
<dbReference type="AlphaFoldDB" id="A0A409WPG8"/>
<keyword evidence="1" id="KW-0378">Hydrolase</keyword>
<dbReference type="EMBL" id="NHYE01004954">
    <property type="protein sequence ID" value="PPQ80396.1"/>
    <property type="molecule type" value="Genomic_DNA"/>
</dbReference>
<proteinExistence type="inferred from homology"/>
<organism evidence="5 6">
    <name type="scientific">Gymnopilus dilepis</name>
    <dbReference type="NCBI Taxonomy" id="231916"/>
    <lineage>
        <taxon>Eukaryota</taxon>
        <taxon>Fungi</taxon>
        <taxon>Dikarya</taxon>
        <taxon>Basidiomycota</taxon>
        <taxon>Agaricomycotina</taxon>
        <taxon>Agaricomycetes</taxon>
        <taxon>Agaricomycetidae</taxon>
        <taxon>Agaricales</taxon>
        <taxon>Agaricineae</taxon>
        <taxon>Hymenogastraceae</taxon>
        <taxon>Gymnopilus</taxon>
    </lineage>
</organism>
<dbReference type="PRINTS" id="PR00412">
    <property type="entry name" value="EPOXHYDRLASE"/>
</dbReference>
<evidence type="ECO:0000259" key="4">
    <source>
        <dbReference type="Pfam" id="PF00561"/>
    </source>
</evidence>